<protein>
    <submittedName>
        <fullName evidence="2">Uncharacterized protein</fullName>
    </submittedName>
</protein>
<evidence type="ECO:0000313" key="3">
    <source>
        <dbReference type="Proteomes" id="UP000261284"/>
    </source>
</evidence>
<dbReference type="EMBL" id="QTJU01000015">
    <property type="protein sequence ID" value="RFM25746.1"/>
    <property type="molecule type" value="Genomic_DNA"/>
</dbReference>
<evidence type="ECO:0000256" key="1">
    <source>
        <dbReference type="SAM" id="Phobius"/>
    </source>
</evidence>
<keyword evidence="1" id="KW-0812">Transmembrane</keyword>
<comment type="caution">
    <text evidence="2">The sequence shown here is derived from an EMBL/GenBank/DDBJ whole genome shotgun (WGS) entry which is preliminary data.</text>
</comment>
<dbReference type="AlphaFoldDB" id="A0A3E1NCN5"/>
<gene>
    <name evidence="2" type="ORF">DXN05_23220</name>
</gene>
<reference evidence="2 3" key="1">
    <citation type="submission" date="2018-08" db="EMBL/GenBank/DDBJ databases">
        <title>Chitinophagaceae sp. K23C18032701, a novel bacterium isolated from forest soil.</title>
        <authorList>
            <person name="Wang C."/>
        </authorList>
    </citation>
    <scope>NUCLEOTIDE SEQUENCE [LARGE SCALE GENOMIC DNA]</scope>
    <source>
        <strain evidence="2 3">K23C18032701</strain>
    </source>
</reference>
<keyword evidence="1" id="KW-0472">Membrane</keyword>
<keyword evidence="1" id="KW-1133">Transmembrane helix</keyword>
<feature type="transmembrane region" description="Helical" evidence="1">
    <location>
        <begin position="206"/>
        <end position="233"/>
    </location>
</feature>
<evidence type="ECO:0000313" key="2">
    <source>
        <dbReference type="EMBL" id="RFM25746.1"/>
    </source>
</evidence>
<dbReference type="OrthoDB" id="116741at2"/>
<sequence length="425" mass="47447">MTTHGALSVIAGIQPGALPQLTELLGRIEATKEAADGIIPFTGMPDVHFARFVLLLNRTDVQGNVIPDSLSFVTDYDGSETAHLQQLISIGGQGLWQVFSYCANFPAGNYDAAKLQAYLLQHKQKNATFYVGVSGRSVQQIRNEQLLRDEIEQFADASQPLFAGKNPLAIRQQIIEHVFAMPAFGWAHSPEPGMSGGAAFAHWGKLVLVILLVLVLLPVWLPLLIIWVLIVLVQELRDRPRPNVVTKQHLRELTERETGMVQAQFSAVGNLKPGSVRLHTVTFLLGLTNFLAPYLFSKGKLSGIPTVHFARWLIIDDNRQMLFLSNYDGNSESYLRDFINIAAKQLTLLFSHTMGYPETRLMLFGGAAHAREFMDWARCYQTVSQVWYSANKNVSVKNIYTNSAIRNGLYGKPGEEEALKWLRLI</sequence>
<dbReference type="Proteomes" id="UP000261284">
    <property type="component" value="Unassembled WGS sequence"/>
</dbReference>
<organism evidence="2 3">
    <name type="scientific">Deminuibacter soli</name>
    <dbReference type="NCBI Taxonomy" id="2291815"/>
    <lineage>
        <taxon>Bacteria</taxon>
        <taxon>Pseudomonadati</taxon>
        <taxon>Bacteroidota</taxon>
        <taxon>Chitinophagia</taxon>
        <taxon>Chitinophagales</taxon>
        <taxon>Chitinophagaceae</taxon>
        <taxon>Deminuibacter</taxon>
    </lineage>
</organism>
<dbReference type="RefSeq" id="WP_116849706.1">
    <property type="nucleotide sequence ID" value="NZ_QTJU01000015.1"/>
</dbReference>
<name>A0A3E1NCN5_9BACT</name>
<accession>A0A3E1NCN5</accession>
<proteinExistence type="predicted"/>
<keyword evidence="3" id="KW-1185">Reference proteome</keyword>